<reference evidence="1" key="1">
    <citation type="journal article" date="2021" name="Proc. Natl. Acad. Sci. U.S.A.">
        <title>A Catalog of Tens of Thousands of Viruses from Human Metagenomes Reveals Hidden Associations with Chronic Diseases.</title>
        <authorList>
            <person name="Tisza M.J."/>
            <person name="Buck C.B."/>
        </authorList>
    </citation>
    <scope>NUCLEOTIDE SEQUENCE</scope>
    <source>
        <strain evidence="1">CttJO12</strain>
    </source>
</reference>
<name>A0A8S5R1B3_9CAUD</name>
<sequence length="197" mass="22304">MGAEQTQTPTQTPQVENKVTFGLENVHWSKPTVQAGDEIQYSKPEKMPGSVELQLDPQSTDIKLKADNIDYYVSYSNDGYTGKLVFYNVSEEFLQYAVGEEQVDELIAERSTSQGNPITLMFQIEGDKRAVRHCLTQVVVKRPTVGSATKDGNNFNKVELNFIASPRPNDKVVKYKTSKRTTKEMYNKFFDEVKATM</sequence>
<dbReference type="NCBIfam" id="TIGR01603">
    <property type="entry name" value="maj_tail_phi13"/>
    <property type="match status" value="1"/>
</dbReference>
<evidence type="ECO:0000313" key="1">
    <source>
        <dbReference type="EMBL" id="DAE24873.1"/>
    </source>
</evidence>
<organism evidence="1">
    <name type="scientific">Siphoviridae sp. cttJO12</name>
    <dbReference type="NCBI Taxonomy" id="2826492"/>
    <lineage>
        <taxon>Viruses</taxon>
        <taxon>Duplodnaviria</taxon>
        <taxon>Heunggongvirae</taxon>
        <taxon>Uroviricota</taxon>
        <taxon>Caudoviricetes</taxon>
    </lineage>
</organism>
<dbReference type="EMBL" id="BK015787">
    <property type="protein sequence ID" value="DAE24873.1"/>
    <property type="molecule type" value="Genomic_DNA"/>
</dbReference>
<accession>A0A8S5R1B3</accession>
<proteinExistence type="predicted"/>
<protein>
    <submittedName>
        <fullName evidence="1">Tail tube protein</fullName>
    </submittedName>
</protein>
<dbReference type="InterPro" id="IPR006490">
    <property type="entry name" value="Maj_tail_phi13"/>
</dbReference>